<dbReference type="Proteomes" id="UP001156921">
    <property type="component" value="Unassembled WGS sequence"/>
</dbReference>
<keyword evidence="1" id="KW-0812">Transmembrane</keyword>
<keyword evidence="1" id="KW-1133">Transmembrane helix</keyword>
<keyword evidence="4" id="KW-1185">Reference proteome</keyword>
<sequence length="120" mass="13077">MRTFLRLVGAALLLILMGLLLAPGGTVESEELIWDKAAHFIAFGLILWSLGVLFRRLPRTWAALLAIALGAAVEVVQGYIGRDSSWGDLLADALGVGVALLVWVVWRGFRPREAFQPPNP</sequence>
<evidence type="ECO:0000256" key="1">
    <source>
        <dbReference type="SAM" id="Phobius"/>
    </source>
</evidence>
<feature type="transmembrane region" description="Helical" evidence="1">
    <location>
        <begin position="39"/>
        <end position="54"/>
    </location>
</feature>
<organism evidence="3 4">
    <name type="scientific">Brevundimonas denitrificans</name>
    <dbReference type="NCBI Taxonomy" id="1443434"/>
    <lineage>
        <taxon>Bacteria</taxon>
        <taxon>Pseudomonadati</taxon>
        <taxon>Pseudomonadota</taxon>
        <taxon>Alphaproteobacteria</taxon>
        <taxon>Caulobacterales</taxon>
        <taxon>Caulobacteraceae</taxon>
        <taxon>Brevundimonas</taxon>
    </lineage>
</organism>
<feature type="transmembrane region" description="Helical" evidence="1">
    <location>
        <begin position="86"/>
        <end position="106"/>
    </location>
</feature>
<comment type="caution">
    <text evidence="3">The sequence shown here is derived from an EMBL/GenBank/DDBJ whole genome shotgun (WGS) entry which is preliminary data.</text>
</comment>
<name>A0ABQ6BIL6_9CAUL</name>
<keyword evidence="1" id="KW-0472">Membrane</keyword>
<evidence type="ECO:0000259" key="2">
    <source>
        <dbReference type="Pfam" id="PF04892"/>
    </source>
</evidence>
<proteinExistence type="predicted"/>
<dbReference type="EMBL" id="BSOY01000038">
    <property type="protein sequence ID" value="GLS01813.1"/>
    <property type="molecule type" value="Genomic_DNA"/>
</dbReference>
<dbReference type="InterPro" id="IPR006976">
    <property type="entry name" value="VanZ-like"/>
</dbReference>
<dbReference type="PANTHER" id="PTHR28008:SF1">
    <property type="entry name" value="DOMAIN PROTEIN, PUTATIVE (AFU_ORTHOLOGUE AFUA_3G10980)-RELATED"/>
    <property type="match status" value="1"/>
</dbReference>
<gene>
    <name evidence="3" type="ORF">GCM10007859_18290</name>
</gene>
<evidence type="ECO:0000313" key="3">
    <source>
        <dbReference type="EMBL" id="GLS01813.1"/>
    </source>
</evidence>
<dbReference type="Pfam" id="PF04892">
    <property type="entry name" value="VanZ"/>
    <property type="match status" value="1"/>
</dbReference>
<evidence type="ECO:0000313" key="4">
    <source>
        <dbReference type="Proteomes" id="UP001156921"/>
    </source>
</evidence>
<feature type="transmembrane region" description="Helical" evidence="1">
    <location>
        <begin position="61"/>
        <end position="80"/>
    </location>
</feature>
<protein>
    <recommendedName>
        <fullName evidence="2">VanZ-like domain-containing protein</fullName>
    </recommendedName>
</protein>
<dbReference type="NCBIfam" id="NF037970">
    <property type="entry name" value="vanZ_1"/>
    <property type="match status" value="1"/>
</dbReference>
<dbReference type="RefSeq" id="WP_284222672.1">
    <property type="nucleotide sequence ID" value="NZ_BSOY01000038.1"/>
</dbReference>
<feature type="domain" description="VanZ-like" evidence="2">
    <location>
        <begin position="34"/>
        <end position="106"/>
    </location>
</feature>
<accession>A0ABQ6BIL6</accession>
<reference evidence="4" key="1">
    <citation type="journal article" date="2019" name="Int. J. Syst. Evol. Microbiol.">
        <title>The Global Catalogue of Microorganisms (GCM) 10K type strain sequencing project: providing services to taxonomists for standard genome sequencing and annotation.</title>
        <authorList>
            <consortium name="The Broad Institute Genomics Platform"/>
            <consortium name="The Broad Institute Genome Sequencing Center for Infectious Disease"/>
            <person name="Wu L."/>
            <person name="Ma J."/>
        </authorList>
    </citation>
    <scope>NUCLEOTIDE SEQUENCE [LARGE SCALE GENOMIC DNA]</scope>
    <source>
        <strain evidence="4">NBRC 110107</strain>
    </source>
</reference>
<dbReference type="PANTHER" id="PTHR28008">
    <property type="entry name" value="DOMAIN PROTEIN, PUTATIVE (AFU_ORTHOLOGUE AFUA_3G10980)-RELATED"/>
    <property type="match status" value="1"/>
</dbReference>